<dbReference type="AlphaFoldDB" id="X1T9W2"/>
<evidence type="ECO:0000313" key="2">
    <source>
        <dbReference type="EMBL" id="GAI84340.1"/>
    </source>
</evidence>
<keyword evidence="1" id="KW-1133">Transmembrane helix</keyword>
<protein>
    <submittedName>
        <fullName evidence="2">Uncharacterized protein</fullName>
    </submittedName>
</protein>
<organism evidence="2">
    <name type="scientific">marine sediment metagenome</name>
    <dbReference type="NCBI Taxonomy" id="412755"/>
    <lineage>
        <taxon>unclassified sequences</taxon>
        <taxon>metagenomes</taxon>
        <taxon>ecological metagenomes</taxon>
    </lineage>
</organism>
<reference evidence="2" key="1">
    <citation type="journal article" date="2014" name="Front. Microbiol.">
        <title>High frequency of phylogenetically diverse reductive dehalogenase-homologous genes in deep subseafloor sedimentary metagenomes.</title>
        <authorList>
            <person name="Kawai M."/>
            <person name="Futagami T."/>
            <person name="Toyoda A."/>
            <person name="Takaki Y."/>
            <person name="Nishi S."/>
            <person name="Hori S."/>
            <person name="Arai W."/>
            <person name="Tsubouchi T."/>
            <person name="Morono Y."/>
            <person name="Uchiyama I."/>
            <person name="Ito T."/>
            <person name="Fujiyama A."/>
            <person name="Inagaki F."/>
            <person name="Takami H."/>
        </authorList>
    </citation>
    <scope>NUCLEOTIDE SEQUENCE</scope>
    <source>
        <strain evidence="2">Expedition CK06-06</strain>
    </source>
</reference>
<sequence length="80" mass="8764">MLVHLVYRSIEANRDRDGSFVFVLGLALLARISIAGNVADFPLAAAGPSVIVESNDMLCFTQLLCRVNIHRITKPSECPH</sequence>
<feature type="non-terminal residue" evidence="2">
    <location>
        <position position="80"/>
    </location>
</feature>
<keyword evidence="1" id="KW-0472">Membrane</keyword>
<feature type="transmembrane region" description="Helical" evidence="1">
    <location>
        <begin position="20"/>
        <end position="39"/>
    </location>
</feature>
<gene>
    <name evidence="2" type="ORF">S12H4_12418</name>
</gene>
<name>X1T9W2_9ZZZZ</name>
<dbReference type="EMBL" id="BARW01005903">
    <property type="protein sequence ID" value="GAI84340.1"/>
    <property type="molecule type" value="Genomic_DNA"/>
</dbReference>
<comment type="caution">
    <text evidence="2">The sequence shown here is derived from an EMBL/GenBank/DDBJ whole genome shotgun (WGS) entry which is preliminary data.</text>
</comment>
<evidence type="ECO:0000256" key="1">
    <source>
        <dbReference type="SAM" id="Phobius"/>
    </source>
</evidence>
<proteinExistence type="predicted"/>
<accession>X1T9W2</accession>
<keyword evidence="1" id="KW-0812">Transmembrane</keyword>